<protein>
    <submittedName>
        <fullName evidence="1">Uncharacterized protein</fullName>
    </submittedName>
</protein>
<name>A0ABM7VBJ1_9BACT</name>
<evidence type="ECO:0000313" key="1">
    <source>
        <dbReference type="EMBL" id="BDC98279.1"/>
    </source>
</evidence>
<keyword evidence="2" id="KW-1185">Reference proteome</keyword>
<gene>
    <name evidence="1" type="ORF">PEPS_05600</name>
</gene>
<dbReference type="Proteomes" id="UP001354989">
    <property type="component" value="Chromosome"/>
</dbReference>
<accession>A0ABM7VBJ1</accession>
<evidence type="ECO:0000313" key="2">
    <source>
        <dbReference type="Proteomes" id="UP001354989"/>
    </source>
</evidence>
<reference evidence="1 2" key="1">
    <citation type="submission" date="2021-12" db="EMBL/GenBank/DDBJ databases">
        <title>Genome sequencing of bacteria with rrn-lacking chromosome and rrn-plasmid.</title>
        <authorList>
            <person name="Anda M."/>
            <person name="Iwasaki W."/>
        </authorList>
    </citation>
    <scope>NUCLEOTIDE SEQUENCE [LARGE SCALE GENOMIC DNA]</scope>
    <source>
        <strain evidence="1 2">NBRC 101262</strain>
    </source>
</reference>
<dbReference type="EMBL" id="AP025292">
    <property type="protein sequence ID" value="BDC98279.1"/>
    <property type="molecule type" value="Genomic_DNA"/>
</dbReference>
<organism evidence="1 2">
    <name type="scientific">Persicobacter psychrovividus</name>
    <dbReference type="NCBI Taxonomy" id="387638"/>
    <lineage>
        <taxon>Bacteria</taxon>
        <taxon>Pseudomonadati</taxon>
        <taxon>Bacteroidota</taxon>
        <taxon>Cytophagia</taxon>
        <taxon>Cytophagales</taxon>
        <taxon>Persicobacteraceae</taxon>
        <taxon>Persicobacter</taxon>
    </lineage>
</organism>
<proteinExistence type="predicted"/>
<sequence>MRLRVYPNHPNFVMIRADTSVSAFMSYTCVSAEETHSVFICPQIAQIF</sequence>